<dbReference type="GO" id="GO:0016887">
    <property type="term" value="F:ATP hydrolysis activity"/>
    <property type="evidence" value="ECO:0007669"/>
    <property type="project" value="InterPro"/>
</dbReference>
<gene>
    <name evidence="7" type="ORF">BDV98DRAFT_523546</name>
</gene>
<dbReference type="InterPro" id="IPR020575">
    <property type="entry name" value="Hsp90_N"/>
</dbReference>
<dbReference type="InterPro" id="IPR001202">
    <property type="entry name" value="WW_dom"/>
</dbReference>
<dbReference type="InterPro" id="IPR001404">
    <property type="entry name" value="Hsp90_fam"/>
</dbReference>
<dbReference type="STRING" id="1884261.A0A5C3QVQ8"/>
<dbReference type="InterPro" id="IPR020568">
    <property type="entry name" value="Ribosomal_Su5_D2-typ_SF"/>
</dbReference>
<dbReference type="Gene3D" id="3.30.565.10">
    <property type="entry name" value="Histidine kinase-like ATPase, C-terminal domain"/>
    <property type="match status" value="1"/>
</dbReference>
<keyword evidence="8" id="KW-1185">Reference proteome</keyword>
<dbReference type="EMBL" id="ML178816">
    <property type="protein sequence ID" value="TFL06032.1"/>
    <property type="molecule type" value="Genomic_DNA"/>
</dbReference>
<keyword evidence="3" id="KW-0067">ATP-binding</keyword>
<dbReference type="GO" id="GO:0051082">
    <property type="term" value="F:unfolded protein binding"/>
    <property type="evidence" value="ECO:0007669"/>
    <property type="project" value="InterPro"/>
</dbReference>
<organism evidence="7 8">
    <name type="scientific">Pterulicium gracile</name>
    <dbReference type="NCBI Taxonomy" id="1884261"/>
    <lineage>
        <taxon>Eukaryota</taxon>
        <taxon>Fungi</taxon>
        <taxon>Dikarya</taxon>
        <taxon>Basidiomycota</taxon>
        <taxon>Agaricomycotina</taxon>
        <taxon>Agaricomycetes</taxon>
        <taxon>Agaricomycetidae</taxon>
        <taxon>Agaricales</taxon>
        <taxon>Pleurotineae</taxon>
        <taxon>Pterulaceae</taxon>
        <taxon>Pterulicium</taxon>
    </lineage>
</organism>
<dbReference type="Gene3D" id="1.10.10.440">
    <property type="entry name" value="FF domain"/>
    <property type="match status" value="5"/>
</dbReference>
<comment type="similarity">
    <text evidence="1">Belongs to the heat shock protein 90 family.</text>
</comment>
<evidence type="ECO:0000313" key="7">
    <source>
        <dbReference type="EMBL" id="TFL06032.1"/>
    </source>
</evidence>
<proteinExistence type="inferred from homology"/>
<dbReference type="Pfam" id="PF01846">
    <property type="entry name" value="FF"/>
    <property type="match status" value="3"/>
</dbReference>
<dbReference type="InterPro" id="IPR036517">
    <property type="entry name" value="FF_domain_sf"/>
</dbReference>
<dbReference type="Gene3D" id="3.30.230.80">
    <property type="match status" value="1"/>
</dbReference>
<dbReference type="SUPFAM" id="SSF81698">
    <property type="entry name" value="FF domain"/>
    <property type="match status" value="4"/>
</dbReference>
<feature type="compositionally biased region" description="Acidic residues" evidence="5">
    <location>
        <begin position="966"/>
        <end position="978"/>
    </location>
</feature>
<dbReference type="Gene3D" id="2.20.70.10">
    <property type="match status" value="2"/>
</dbReference>
<dbReference type="PROSITE" id="PS50020">
    <property type="entry name" value="WW_DOMAIN_2"/>
    <property type="match status" value="2"/>
</dbReference>
<feature type="compositionally biased region" description="Acidic residues" evidence="5">
    <location>
        <begin position="171"/>
        <end position="186"/>
    </location>
</feature>
<sequence length="1531" mass="172114">MNAPSMPGAPTPPLPPGWTQHTGPNGSPYYFNAQTQQSTYVRPLPPIQAAAQPAKDRPLFKAPIPNTDWIRVKTTQGNVFYTNKTKKQSVWTVPEEIKDAVALLEAEESGVKPPPPPSAAPSGDVMSEVERIKAEVARDMSKRKTDESAEAAQPASKRQKVDLAEEAGASDGDEDDDGEESEEEEWQKEAAAQLAAEAEEEVRIREAEEARRLQEERGTTDAAGKHFTVPERVDLSLDEAKALFKALLREKDINPLHPWDTCLPLFVSDPRYVLLPSVAARREAFDEYCRDRSRELRSAAVKKDKAASDPKEEFERLLREQVTSTRASWSDFRRAWKKNRQFYSWGRDDYDREKRFKAFLRELGEKKRAAAQKAEADFFTLLKEHGASNENPDWKQFKRGITSDPRYDAVGSSSLREELFKTFLKVGAPSTSKVSIQQENTIADQGIDRSQRKERAVKEREEKIKAERSKVEAQIGRSRQGLNQEEDEREFSTMLTDAIRDPQTTWEVALPQLKTDPRFTSTSLSNNRQLHLFHDHVSRLQSKYVGNLQDLFQAHAPSLATKFDSVPIESISISLPATKLGMTDESSLRKVYEKWQRERAIEARAAFDEMLKENSFVEFWGRLQKIGGEGVDGGVKADEDEDTEEGEGGGGRVDMKALAKSVDIDEMVKVLRNDKRYIMFEHVSDQRETWLRRPAQHPECRASITRSNVEEGHLNLIPVPMRFLKQLLLSLLLTTGALGASERHEYQSDVARLRKIVIDSLYSHKEIFLRELISNANDAIEKLRLTALTNKDVWDGASPLNITIKAERNEDGSGRLIVSDTGIGMSPDELRTNLGTLAKSGTTDFLARAENSDAKNTGNLIGAFGLGFYSSFLVADHVEVASIGPASESNPEPVQHVFTSHADDSSFEVKTDPRGNTLGRGTEIVLHLKADALEYLDTDELARLVNKHSAFSSTFPIYLFKQENQEVPDEEAEGAADAEVEKESKDEFDDDMIVEDDETPDAEAPAPKTKTVVVDKWEHLNSQAPIWSRDPKTISDEEYQEFYKATFKDFIDPLAWSHFSGVSESGVAFKAIAFIPTKLDREFWQQPLEGQSKDVRLLVKRTFITSDLGEDRLPKWASWVKVVVDAEELPLNVSRETLQSNVFLRQIRNAIIKRLLATLTRLAEDEPEKFEIAQNAFGSVLKLGSVEDVKNRDKLLSLVRFTTSQRNSTSLEQYGENRKQGQKQIFYLAEMGKSPEQLGQSVFIEKLTARGYEVVLLSEPIDEILVQNIRKWKTLTFQDVAKAGLKFGDENADDMAEKVELKNYKAQYQPLLEWLKKQAGENIRDVVVTNRLVNSPCAVVADEYGYTANVERMMNAQNRDKTTGMHEFAKKQKLLEINPRSPLIEGLLKRVKQLPAEDEEPDYESEAELKEVASILIDGALVRSGFEVTDSNAFFSRVDRVLRRSLGVSEDAKTDSNVKPAPPVDPELPVEESEDDGKARVDIPAHLEDEMNIEIEELDDDDNVVGVIGADGSSAVVPPAKETSTEGHDEL</sequence>
<evidence type="ECO:0000256" key="5">
    <source>
        <dbReference type="SAM" id="MobiDB-lite"/>
    </source>
</evidence>
<evidence type="ECO:0000256" key="3">
    <source>
        <dbReference type="ARBA" id="ARBA00022840"/>
    </source>
</evidence>
<dbReference type="InterPro" id="IPR036890">
    <property type="entry name" value="HATPase_C_sf"/>
</dbReference>
<dbReference type="GO" id="GO:0005524">
    <property type="term" value="F:ATP binding"/>
    <property type="evidence" value="ECO:0007669"/>
    <property type="project" value="UniProtKB-KW"/>
</dbReference>
<dbReference type="NCBIfam" id="NF003555">
    <property type="entry name" value="PRK05218.1"/>
    <property type="match status" value="1"/>
</dbReference>
<dbReference type="SMART" id="SM00441">
    <property type="entry name" value="FF"/>
    <property type="match status" value="4"/>
</dbReference>
<evidence type="ECO:0000256" key="2">
    <source>
        <dbReference type="ARBA" id="ARBA00022741"/>
    </source>
</evidence>
<dbReference type="OrthoDB" id="28737at2759"/>
<feature type="region of interest" description="Disordered" evidence="5">
    <location>
        <begin position="1450"/>
        <end position="1480"/>
    </location>
</feature>
<dbReference type="InterPro" id="IPR037196">
    <property type="entry name" value="HSP90_C"/>
</dbReference>
<dbReference type="Gene3D" id="1.20.120.790">
    <property type="entry name" value="Heat shock protein 90, C-terminal domain"/>
    <property type="match status" value="1"/>
</dbReference>
<name>A0A5C3QVQ8_9AGAR</name>
<feature type="region of interest" description="Disordered" evidence="5">
    <location>
        <begin position="631"/>
        <end position="653"/>
    </location>
</feature>
<feature type="domain" description="WW" evidence="6">
    <location>
        <begin position="69"/>
        <end position="96"/>
    </location>
</feature>
<dbReference type="GO" id="GO:0140662">
    <property type="term" value="F:ATP-dependent protein folding chaperone"/>
    <property type="evidence" value="ECO:0007669"/>
    <property type="project" value="InterPro"/>
</dbReference>
<dbReference type="PANTHER" id="PTHR11528">
    <property type="entry name" value="HEAT SHOCK PROTEIN 90 FAMILY MEMBER"/>
    <property type="match status" value="1"/>
</dbReference>
<dbReference type="PROSITE" id="PS01159">
    <property type="entry name" value="WW_DOMAIN_1"/>
    <property type="match status" value="1"/>
</dbReference>
<evidence type="ECO:0000259" key="6">
    <source>
        <dbReference type="PROSITE" id="PS50020"/>
    </source>
</evidence>
<dbReference type="InterPro" id="IPR036020">
    <property type="entry name" value="WW_dom_sf"/>
</dbReference>
<dbReference type="InterPro" id="IPR002713">
    <property type="entry name" value="FF_domain"/>
</dbReference>
<evidence type="ECO:0000256" key="1">
    <source>
        <dbReference type="ARBA" id="ARBA00008239"/>
    </source>
</evidence>
<feature type="region of interest" description="Disordered" evidence="5">
    <location>
        <begin position="1"/>
        <end position="35"/>
    </location>
</feature>
<feature type="region of interest" description="Disordered" evidence="5">
    <location>
        <begin position="1498"/>
        <end position="1531"/>
    </location>
</feature>
<dbReference type="SUPFAM" id="SSF55874">
    <property type="entry name" value="ATPase domain of HSP90 chaperone/DNA topoisomerase II/histidine kinase"/>
    <property type="match status" value="1"/>
</dbReference>
<feature type="compositionally biased region" description="Basic and acidic residues" evidence="5">
    <location>
        <begin position="128"/>
        <end position="147"/>
    </location>
</feature>
<dbReference type="InterPro" id="IPR019805">
    <property type="entry name" value="Heat_shock_protein_90_CS"/>
</dbReference>
<evidence type="ECO:0000313" key="8">
    <source>
        <dbReference type="Proteomes" id="UP000305067"/>
    </source>
</evidence>
<dbReference type="SMART" id="SM00456">
    <property type="entry name" value="WW"/>
    <property type="match status" value="2"/>
</dbReference>
<dbReference type="CDD" id="cd00201">
    <property type="entry name" value="WW"/>
    <property type="match status" value="1"/>
</dbReference>
<accession>A0A5C3QVQ8</accession>
<feature type="compositionally biased region" description="Acidic residues" evidence="5">
    <location>
        <begin position="638"/>
        <end position="647"/>
    </location>
</feature>
<dbReference type="PROSITE" id="PS00298">
    <property type="entry name" value="HSP90"/>
    <property type="match status" value="1"/>
</dbReference>
<dbReference type="SUPFAM" id="SSF51045">
    <property type="entry name" value="WW domain"/>
    <property type="match status" value="2"/>
</dbReference>
<feature type="region of interest" description="Disordered" evidence="5">
    <location>
        <begin position="964"/>
        <end position="987"/>
    </location>
</feature>
<reference evidence="7 8" key="1">
    <citation type="journal article" date="2019" name="Nat. Ecol. Evol.">
        <title>Megaphylogeny resolves global patterns of mushroom evolution.</title>
        <authorList>
            <person name="Varga T."/>
            <person name="Krizsan K."/>
            <person name="Foldi C."/>
            <person name="Dima B."/>
            <person name="Sanchez-Garcia M."/>
            <person name="Sanchez-Ramirez S."/>
            <person name="Szollosi G.J."/>
            <person name="Szarkandi J.G."/>
            <person name="Papp V."/>
            <person name="Albert L."/>
            <person name="Andreopoulos W."/>
            <person name="Angelini C."/>
            <person name="Antonin V."/>
            <person name="Barry K.W."/>
            <person name="Bougher N.L."/>
            <person name="Buchanan P."/>
            <person name="Buyck B."/>
            <person name="Bense V."/>
            <person name="Catcheside P."/>
            <person name="Chovatia M."/>
            <person name="Cooper J."/>
            <person name="Damon W."/>
            <person name="Desjardin D."/>
            <person name="Finy P."/>
            <person name="Geml J."/>
            <person name="Haridas S."/>
            <person name="Hughes K."/>
            <person name="Justo A."/>
            <person name="Karasinski D."/>
            <person name="Kautmanova I."/>
            <person name="Kiss B."/>
            <person name="Kocsube S."/>
            <person name="Kotiranta H."/>
            <person name="LaButti K.M."/>
            <person name="Lechner B.E."/>
            <person name="Liimatainen K."/>
            <person name="Lipzen A."/>
            <person name="Lukacs Z."/>
            <person name="Mihaltcheva S."/>
            <person name="Morgado L.N."/>
            <person name="Niskanen T."/>
            <person name="Noordeloos M.E."/>
            <person name="Ohm R.A."/>
            <person name="Ortiz-Santana B."/>
            <person name="Ovrebo C."/>
            <person name="Racz N."/>
            <person name="Riley R."/>
            <person name="Savchenko A."/>
            <person name="Shiryaev A."/>
            <person name="Soop K."/>
            <person name="Spirin V."/>
            <person name="Szebenyi C."/>
            <person name="Tomsovsky M."/>
            <person name="Tulloss R.E."/>
            <person name="Uehling J."/>
            <person name="Grigoriev I.V."/>
            <person name="Vagvolgyi C."/>
            <person name="Papp T."/>
            <person name="Martin F.M."/>
            <person name="Miettinen O."/>
            <person name="Hibbett D.S."/>
            <person name="Nagy L.G."/>
        </authorList>
    </citation>
    <scope>NUCLEOTIDE SEQUENCE [LARGE SCALE GENOMIC DNA]</scope>
    <source>
        <strain evidence="7 8">CBS 309.79</strain>
    </source>
</reference>
<dbReference type="Pfam" id="PF00183">
    <property type="entry name" value="HSP90"/>
    <property type="match status" value="1"/>
</dbReference>
<dbReference type="Gene3D" id="3.40.50.11260">
    <property type="match status" value="1"/>
</dbReference>
<feature type="compositionally biased region" description="Pro residues" evidence="5">
    <location>
        <begin position="7"/>
        <end position="16"/>
    </location>
</feature>
<dbReference type="Pfam" id="PF00397">
    <property type="entry name" value="WW"/>
    <property type="match status" value="1"/>
</dbReference>
<feature type="region of interest" description="Disordered" evidence="5">
    <location>
        <begin position="105"/>
        <end position="202"/>
    </location>
</feature>
<dbReference type="HAMAP" id="MF_00505">
    <property type="entry name" value="HSP90"/>
    <property type="match status" value="1"/>
</dbReference>
<dbReference type="Pfam" id="PF13589">
    <property type="entry name" value="HATPase_c_3"/>
    <property type="match status" value="1"/>
</dbReference>
<keyword evidence="2" id="KW-0547">Nucleotide-binding</keyword>
<feature type="domain" description="WW" evidence="6">
    <location>
        <begin position="12"/>
        <end position="45"/>
    </location>
</feature>
<dbReference type="SUPFAM" id="SSF110942">
    <property type="entry name" value="HSP90 C-terminal domain"/>
    <property type="match status" value="1"/>
</dbReference>
<dbReference type="Proteomes" id="UP000305067">
    <property type="component" value="Unassembled WGS sequence"/>
</dbReference>
<keyword evidence="4" id="KW-0143">Chaperone</keyword>
<evidence type="ECO:0000256" key="4">
    <source>
        <dbReference type="ARBA" id="ARBA00023186"/>
    </source>
</evidence>
<dbReference type="CDD" id="cd16927">
    <property type="entry name" value="HATPase_Hsp90-like"/>
    <property type="match status" value="1"/>
</dbReference>
<feature type="region of interest" description="Disordered" evidence="5">
    <location>
        <begin position="468"/>
        <end position="489"/>
    </location>
</feature>
<dbReference type="PRINTS" id="PR00775">
    <property type="entry name" value="HEATSHOCK90"/>
</dbReference>
<protein>
    <submittedName>
        <fullName evidence="7">Hsp90 protein-domain-containing protein</fullName>
    </submittedName>
</protein>
<dbReference type="SUPFAM" id="SSF54211">
    <property type="entry name" value="Ribosomal protein S5 domain 2-like"/>
    <property type="match status" value="1"/>
</dbReference>